<evidence type="ECO:0008006" key="4">
    <source>
        <dbReference type="Google" id="ProtNLM"/>
    </source>
</evidence>
<comment type="caution">
    <text evidence="3">The sequence shown here is derived from an EMBL/GenBank/DDBJ whole genome shotgun (WGS) entry which is preliminary data.</text>
</comment>
<protein>
    <recommendedName>
        <fullName evidence="4">SWI5-dependent HO expression protein 3</fullName>
    </recommendedName>
</protein>
<feature type="region of interest" description="Disordered" evidence="2">
    <location>
        <begin position="1"/>
        <end position="70"/>
    </location>
</feature>
<keyword evidence="1" id="KW-0175">Coiled coil</keyword>
<dbReference type="AlphaFoldDB" id="A0A8H7XR06"/>
<dbReference type="EMBL" id="JAFIQS010000008">
    <property type="protein sequence ID" value="KAG5166210.1"/>
    <property type="molecule type" value="Genomic_DNA"/>
</dbReference>
<proteinExistence type="predicted"/>
<feature type="region of interest" description="Disordered" evidence="2">
    <location>
        <begin position="109"/>
        <end position="209"/>
    </location>
</feature>
<feature type="compositionally biased region" description="Low complexity" evidence="2">
    <location>
        <begin position="112"/>
        <end position="131"/>
    </location>
</feature>
<feature type="region of interest" description="Disordered" evidence="2">
    <location>
        <begin position="441"/>
        <end position="470"/>
    </location>
</feature>
<reference evidence="3" key="1">
    <citation type="submission" date="2021-02" db="EMBL/GenBank/DDBJ databases">
        <title>Psilocybe cubensis genome.</title>
        <authorList>
            <person name="Mckernan K.J."/>
            <person name="Crawford S."/>
            <person name="Trippe A."/>
            <person name="Kane L.T."/>
            <person name="Mclaughlin S."/>
        </authorList>
    </citation>
    <scope>NUCLEOTIDE SEQUENCE [LARGE SCALE GENOMIC DNA]</scope>
    <source>
        <strain evidence="3">MGC-MH-2018</strain>
    </source>
</reference>
<feature type="compositionally biased region" description="Basic and acidic residues" evidence="2">
    <location>
        <begin position="455"/>
        <end position="470"/>
    </location>
</feature>
<accession>A0A8H7XR06</accession>
<feature type="compositionally biased region" description="Low complexity" evidence="2">
    <location>
        <begin position="38"/>
        <end position="54"/>
    </location>
</feature>
<feature type="coiled-coil region" evidence="1">
    <location>
        <begin position="276"/>
        <end position="391"/>
    </location>
</feature>
<feature type="compositionally biased region" description="Low complexity" evidence="2">
    <location>
        <begin position="226"/>
        <end position="236"/>
    </location>
</feature>
<evidence type="ECO:0000313" key="3">
    <source>
        <dbReference type="EMBL" id="KAG5166210.1"/>
    </source>
</evidence>
<evidence type="ECO:0000256" key="1">
    <source>
        <dbReference type="SAM" id="Coils"/>
    </source>
</evidence>
<dbReference type="OrthoDB" id="6088208at2759"/>
<sequence>MPSSPTKAANSSQATQNAYTTSEGALSPFKTARERSVSRPSSRSSLRTHSPSFSLDDPVSVRNHMSTLKHNIRQQQAQLNNLENIVRSGPRPYGPELLDDLVSTSNVNAMASSSSSTSISPGSGPSSYTPASPTPPGTTTRIQRRSSHDVLLSLAGPESNLPLPRRSDPSDDAGPSSLVQSGIREGIPSPTAYTTKRPASPTRTLSRIPVSAVGNARALAEEGNISISSSRHTPSSLQPDTSSASLTPGLHPPPTPSSPNKRLSLTPGAGGTTKVLADLQTGVVNARNALENTKAQLRLAQRSVAQLTRQTEDLKEGRERLRLENEGLNNVVARKERLLQEVLERARKAEAEAATLKSQLKSETSTSKKTIRELESSLAECTARTAKAEREYTVLRESVKGMGDTWRADVEGLRVEMGRREERVGEEAKRVGAMARKLEEEVRRKGKGQSQEEEEVRRLREEDARSAKEVEKYWMERVKEMKEEVDKESSACEEARKVAKHLSEELARLKRLMRSAGRGEPESGQSKSNVGDGGGGNGSPQDSGTPTTRPPPPS</sequence>
<gene>
    <name evidence="3" type="ORF">JR316_008291</name>
</gene>
<organism evidence="3">
    <name type="scientific">Psilocybe cubensis</name>
    <name type="common">Psychedelic mushroom</name>
    <name type="synonym">Stropharia cubensis</name>
    <dbReference type="NCBI Taxonomy" id="181762"/>
    <lineage>
        <taxon>Eukaryota</taxon>
        <taxon>Fungi</taxon>
        <taxon>Dikarya</taxon>
        <taxon>Basidiomycota</taxon>
        <taxon>Agaricomycotina</taxon>
        <taxon>Agaricomycetes</taxon>
        <taxon>Agaricomycetidae</taxon>
        <taxon>Agaricales</taxon>
        <taxon>Agaricineae</taxon>
        <taxon>Strophariaceae</taxon>
        <taxon>Psilocybe</taxon>
    </lineage>
</organism>
<name>A0A8H7XR06_PSICU</name>
<evidence type="ECO:0000256" key="2">
    <source>
        <dbReference type="SAM" id="MobiDB-lite"/>
    </source>
</evidence>
<feature type="compositionally biased region" description="Polar residues" evidence="2">
    <location>
        <begin position="1"/>
        <end position="24"/>
    </location>
</feature>
<feature type="region of interest" description="Disordered" evidence="2">
    <location>
        <begin position="223"/>
        <end position="271"/>
    </location>
</feature>
<feature type="region of interest" description="Disordered" evidence="2">
    <location>
        <begin position="509"/>
        <end position="554"/>
    </location>
</feature>